<dbReference type="Pfam" id="PF12796">
    <property type="entry name" value="Ank_2"/>
    <property type="match status" value="1"/>
</dbReference>
<dbReference type="InterPro" id="IPR002110">
    <property type="entry name" value="Ankyrin_rpt"/>
</dbReference>
<keyword evidence="6" id="KW-1185">Reference proteome</keyword>
<dbReference type="PROSITE" id="PS50088">
    <property type="entry name" value="ANK_REPEAT"/>
    <property type="match status" value="3"/>
</dbReference>
<sequence length="271" mass="27224">MRNQPPPAPNDGDSGGAGPGPAPPERALIEAVYEDDAATVERLLAAGAGGPAEATDEEGQTALYLAAVSGRVEILGPLLAAGADPGRLSGVHGDLPLCGAACNGHTETVLALLAAGADPDQREAFGYTPLAWAVRRGGPATVRALLAGGADPAVRGPQDDLPLVTAAREGSLPVVRALLAHGAPGRAEALAEAREWLGKDVARMLRDELVEAYGPGAETVTERVPEEDGGTVVVTLLRDGVPAAGNSRGTDHAEIVALLAAAAPDAARHSG</sequence>
<dbReference type="InterPro" id="IPR036770">
    <property type="entry name" value="Ankyrin_rpt-contain_sf"/>
</dbReference>
<gene>
    <name evidence="5" type="ORF">NX801_30140</name>
</gene>
<organism evidence="5 6">
    <name type="scientific">Streptomyces pyxinae</name>
    <dbReference type="NCBI Taxonomy" id="2970734"/>
    <lineage>
        <taxon>Bacteria</taxon>
        <taxon>Bacillati</taxon>
        <taxon>Actinomycetota</taxon>
        <taxon>Actinomycetes</taxon>
        <taxon>Kitasatosporales</taxon>
        <taxon>Streptomycetaceae</taxon>
        <taxon>Streptomyces</taxon>
    </lineage>
</organism>
<dbReference type="Pfam" id="PF00023">
    <property type="entry name" value="Ank"/>
    <property type="match status" value="1"/>
</dbReference>
<keyword evidence="2 3" id="KW-0040">ANK repeat</keyword>
<dbReference type="SUPFAM" id="SSF48403">
    <property type="entry name" value="Ankyrin repeat"/>
    <property type="match status" value="1"/>
</dbReference>
<dbReference type="SMART" id="SM00248">
    <property type="entry name" value="ANK"/>
    <property type="match status" value="4"/>
</dbReference>
<dbReference type="PANTHER" id="PTHR24201:SF16">
    <property type="entry name" value="ANKYRIN-1-LIKE-RELATED"/>
    <property type="match status" value="1"/>
</dbReference>
<evidence type="ECO:0000256" key="3">
    <source>
        <dbReference type="PROSITE-ProRule" id="PRU00023"/>
    </source>
</evidence>
<evidence type="ECO:0000313" key="5">
    <source>
        <dbReference type="EMBL" id="MCS0639823.1"/>
    </source>
</evidence>
<evidence type="ECO:0000256" key="1">
    <source>
        <dbReference type="ARBA" id="ARBA00022737"/>
    </source>
</evidence>
<dbReference type="PANTHER" id="PTHR24201">
    <property type="entry name" value="ANK_REP_REGION DOMAIN-CONTAINING PROTEIN"/>
    <property type="match status" value="1"/>
</dbReference>
<feature type="repeat" description="ANK" evidence="3">
    <location>
        <begin position="58"/>
        <end position="90"/>
    </location>
</feature>
<dbReference type="PRINTS" id="PR01415">
    <property type="entry name" value="ANKYRIN"/>
</dbReference>
<name>A0ABT2CQX7_9ACTN</name>
<dbReference type="PROSITE" id="PS50297">
    <property type="entry name" value="ANK_REP_REGION"/>
    <property type="match status" value="3"/>
</dbReference>
<accession>A0ABT2CQX7</accession>
<evidence type="ECO:0000256" key="2">
    <source>
        <dbReference type="ARBA" id="ARBA00023043"/>
    </source>
</evidence>
<feature type="repeat" description="ANK" evidence="3">
    <location>
        <begin position="125"/>
        <end position="157"/>
    </location>
</feature>
<dbReference type="InterPro" id="IPR050776">
    <property type="entry name" value="Ank_Repeat/CDKN_Inhibitor"/>
</dbReference>
<feature type="repeat" description="ANK" evidence="3">
    <location>
        <begin position="92"/>
        <end position="124"/>
    </location>
</feature>
<feature type="region of interest" description="Disordered" evidence="4">
    <location>
        <begin position="1"/>
        <end position="25"/>
    </location>
</feature>
<reference evidence="5" key="1">
    <citation type="submission" date="2022-08" db="EMBL/GenBank/DDBJ databases">
        <authorList>
            <person name="Somphong A."/>
            <person name="Phongsopitanun W."/>
        </authorList>
    </citation>
    <scope>NUCLEOTIDE SEQUENCE</scope>
    <source>
        <strain evidence="5">LP05-1</strain>
    </source>
</reference>
<evidence type="ECO:0000256" key="4">
    <source>
        <dbReference type="SAM" id="MobiDB-lite"/>
    </source>
</evidence>
<comment type="caution">
    <text evidence="5">The sequence shown here is derived from an EMBL/GenBank/DDBJ whole genome shotgun (WGS) entry which is preliminary data.</text>
</comment>
<evidence type="ECO:0000313" key="6">
    <source>
        <dbReference type="Proteomes" id="UP001431313"/>
    </source>
</evidence>
<protein>
    <submittedName>
        <fullName evidence="5">Ankyrin repeat domain-containing protein</fullName>
    </submittedName>
</protein>
<keyword evidence="1" id="KW-0677">Repeat</keyword>
<dbReference type="RefSeq" id="WP_258791146.1">
    <property type="nucleotide sequence ID" value="NZ_JANUGQ010000047.1"/>
</dbReference>
<dbReference type="Proteomes" id="UP001431313">
    <property type="component" value="Unassembled WGS sequence"/>
</dbReference>
<dbReference type="EMBL" id="JANUGQ010000047">
    <property type="protein sequence ID" value="MCS0639823.1"/>
    <property type="molecule type" value="Genomic_DNA"/>
</dbReference>
<dbReference type="Gene3D" id="1.25.40.20">
    <property type="entry name" value="Ankyrin repeat-containing domain"/>
    <property type="match status" value="2"/>
</dbReference>
<proteinExistence type="predicted"/>